<keyword evidence="1" id="KW-0812">Transmembrane</keyword>
<protein>
    <submittedName>
        <fullName evidence="2">Uncharacterized protein</fullName>
    </submittedName>
</protein>
<dbReference type="AlphaFoldDB" id="A0A9P4GU18"/>
<gene>
    <name evidence="2" type="ORF">EK21DRAFT_105555</name>
</gene>
<dbReference type="InterPro" id="IPR046536">
    <property type="entry name" value="DUF6601"/>
</dbReference>
<dbReference type="OrthoDB" id="5086500at2759"/>
<dbReference type="EMBL" id="ML978405">
    <property type="protein sequence ID" value="KAF2022933.1"/>
    <property type="molecule type" value="Genomic_DNA"/>
</dbReference>
<reference evidence="2" key="1">
    <citation type="journal article" date="2020" name="Stud. Mycol.">
        <title>101 Dothideomycetes genomes: a test case for predicting lifestyles and emergence of pathogens.</title>
        <authorList>
            <person name="Haridas S."/>
            <person name="Albert R."/>
            <person name="Binder M."/>
            <person name="Bloem J."/>
            <person name="Labutti K."/>
            <person name="Salamov A."/>
            <person name="Andreopoulos B."/>
            <person name="Baker S."/>
            <person name="Barry K."/>
            <person name="Bills G."/>
            <person name="Bluhm B."/>
            <person name="Cannon C."/>
            <person name="Castanera R."/>
            <person name="Culley D."/>
            <person name="Daum C."/>
            <person name="Ezra D."/>
            <person name="Gonzalez J."/>
            <person name="Henrissat B."/>
            <person name="Kuo A."/>
            <person name="Liang C."/>
            <person name="Lipzen A."/>
            <person name="Lutzoni F."/>
            <person name="Magnuson J."/>
            <person name="Mondo S."/>
            <person name="Nolan M."/>
            <person name="Ohm R."/>
            <person name="Pangilinan J."/>
            <person name="Park H.-J."/>
            <person name="Ramirez L."/>
            <person name="Alfaro M."/>
            <person name="Sun H."/>
            <person name="Tritt A."/>
            <person name="Yoshinaga Y."/>
            <person name="Zwiers L.-H."/>
            <person name="Turgeon B."/>
            <person name="Goodwin S."/>
            <person name="Spatafora J."/>
            <person name="Crous P."/>
            <person name="Grigoriev I."/>
        </authorList>
    </citation>
    <scope>NUCLEOTIDE SEQUENCE</scope>
    <source>
        <strain evidence="2">CBS 110217</strain>
    </source>
</reference>
<dbReference type="Proteomes" id="UP000799777">
    <property type="component" value="Unassembled WGS sequence"/>
</dbReference>
<evidence type="ECO:0000313" key="3">
    <source>
        <dbReference type="Proteomes" id="UP000799777"/>
    </source>
</evidence>
<evidence type="ECO:0000313" key="2">
    <source>
        <dbReference type="EMBL" id="KAF2022933.1"/>
    </source>
</evidence>
<name>A0A9P4GU18_9PLEO</name>
<dbReference type="PANTHER" id="PTHR34414:SF1">
    <property type="entry name" value="SUBTILISIN-LIKE SERINE PROTEASE"/>
    <property type="match status" value="1"/>
</dbReference>
<organism evidence="2 3">
    <name type="scientific">Setomelanomma holmii</name>
    <dbReference type="NCBI Taxonomy" id="210430"/>
    <lineage>
        <taxon>Eukaryota</taxon>
        <taxon>Fungi</taxon>
        <taxon>Dikarya</taxon>
        <taxon>Ascomycota</taxon>
        <taxon>Pezizomycotina</taxon>
        <taxon>Dothideomycetes</taxon>
        <taxon>Pleosporomycetidae</taxon>
        <taxon>Pleosporales</taxon>
        <taxon>Pleosporineae</taxon>
        <taxon>Phaeosphaeriaceae</taxon>
        <taxon>Setomelanomma</taxon>
    </lineage>
</organism>
<keyword evidence="3" id="KW-1185">Reference proteome</keyword>
<comment type="caution">
    <text evidence="2">The sequence shown here is derived from an EMBL/GenBank/DDBJ whole genome shotgun (WGS) entry which is preliminary data.</text>
</comment>
<sequence length="285" mass="32622">MPTRSSHPVFPAIIYQRSHFVRPNRCPADYVALDLKTPRLDAIHHHLWLAGLPNAARPLHRQRLLGRSILVTEDPDEHLVWFEAQIFVKPLPKYLLDYDYWNTHLCSDEDLHHCACGLLLSYAWLVCHKSDLVIAQETGLLSKDIAWSDWAQFLDVFLDNINLDTLSDVSKRYKYGELRLGRLNTIYRLVPPAHSLRNLIRGYRAGSTWYNAFFGRHFKWTLAMFAVLSVLLSALQVGLATSVLQNNHDFQRASYGLTVSALVAVAASAVTVLVVWLVLFWYKLA</sequence>
<feature type="transmembrane region" description="Helical" evidence="1">
    <location>
        <begin position="220"/>
        <end position="239"/>
    </location>
</feature>
<dbReference type="PANTHER" id="PTHR34414">
    <property type="entry name" value="HET DOMAIN-CONTAINING PROTEIN-RELATED"/>
    <property type="match status" value="1"/>
</dbReference>
<feature type="transmembrane region" description="Helical" evidence="1">
    <location>
        <begin position="259"/>
        <end position="282"/>
    </location>
</feature>
<dbReference type="Pfam" id="PF20246">
    <property type="entry name" value="DUF6601"/>
    <property type="match status" value="1"/>
</dbReference>
<keyword evidence="1" id="KW-1133">Transmembrane helix</keyword>
<proteinExistence type="predicted"/>
<keyword evidence="1" id="KW-0472">Membrane</keyword>
<accession>A0A9P4GU18</accession>
<evidence type="ECO:0000256" key="1">
    <source>
        <dbReference type="SAM" id="Phobius"/>
    </source>
</evidence>